<protein>
    <submittedName>
        <fullName evidence="3">Uncharacterized protein</fullName>
    </submittedName>
</protein>
<accession>A0A4S4NBA6</accession>
<dbReference type="Proteomes" id="UP000306602">
    <property type="component" value="Unassembled WGS sequence"/>
</dbReference>
<evidence type="ECO:0000313" key="3">
    <source>
        <dbReference type="EMBL" id="THH36662.1"/>
    </source>
</evidence>
<comment type="caution">
    <text evidence="3">The sequence shown here is derived from an EMBL/GenBank/DDBJ whole genome shotgun (WGS) entry which is preliminary data.</text>
</comment>
<feature type="compositionally biased region" description="Acidic residues" evidence="1">
    <location>
        <begin position="26"/>
        <end position="35"/>
    </location>
</feature>
<proteinExistence type="predicted"/>
<gene>
    <name evidence="3" type="ORF">E4Z66_06845</name>
</gene>
<feature type="chain" id="PRO_5020965657" evidence="2">
    <location>
        <begin position="18"/>
        <end position="245"/>
    </location>
</feature>
<evidence type="ECO:0000313" key="4">
    <source>
        <dbReference type="Proteomes" id="UP000306602"/>
    </source>
</evidence>
<feature type="region of interest" description="Disordered" evidence="1">
    <location>
        <begin position="26"/>
        <end position="80"/>
    </location>
</feature>
<feature type="signal peptide" evidence="2">
    <location>
        <begin position="1"/>
        <end position="17"/>
    </location>
</feature>
<evidence type="ECO:0000256" key="2">
    <source>
        <dbReference type="SAM" id="SignalP"/>
    </source>
</evidence>
<dbReference type="AlphaFoldDB" id="A0A4S4NBA6"/>
<keyword evidence="4" id="KW-1185">Reference proteome</keyword>
<sequence length="245" mass="25680">MLWLAGLLGLMAVGAFALFDFSTPNESDEMEDLPDIAEGLELIDGTPVAEASSDTADAEADDQAPPSKSTSENDVDSPPLSLETFAIASDKREDGLDSSNFDGPDYDGTDEDPLDVEILVGEMLGDPTVDDGMTLAEELAAAAKLLAVSEDAPEADGSETDAWDQWFGEDPDLSGFDPDTDELFVIWDDTSGDVPDLTIVPGADATQIRLGDAMIGKIEAGLHITADNIALMPLSTAQGLGWAPA</sequence>
<reference evidence="3 4" key="1">
    <citation type="submission" date="2019-04" db="EMBL/GenBank/DDBJ databases">
        <title>Shimia ponticola sp. nov., isolated from seawater.</title>
        <authorList>
            <person name="Kim Y.-O."/>
            <person name="Yoon J.-H."/>
        </authorList>
    </citation>
    <scope>NUCLEOTIDE SEQUENCE [LARGE SCALE GENOMIC DNA]</scope>
    <source>
        <strain evidence="3 4">MYP11</strain>
    </source>
</reference>
<name>A0A4S4NBA6_9RHOB</name>
<evidence type="ECO:0000256" key="1">
    <source>
        <dbReference type="SAM" id="MobiDB-lite"/>
    </source>
</evidence>
<feature type="region of interest" description="Disordered" evidence="1">
    <location>
        <begin position="93"/>
        <end position="112"/>
    </location>
</feature>
<keyword evidence="2" id="KW-0732">Signal</keyword>
<dbReference type="EMBL" id="SRKY01000002">
    <property type="protein sequence ID" value="THH36662.1"/>
    <property type="molecule type" value="Genomic_DNA"/>
</dbReference>
<organism evidence="3 4">
    <name type="scientific">Aliishimia ponticola</name>
    <dbReference type="NCBI Taxonomy" id="2499833"/>
    <lineage>
        <taxon>Bacteria</taxon>
        <taxon>Pseudomonadati</taxon>
        <taxon>Pseudomonadota</taxon>
        <taxon>Alphaproteobacteria</taxon>
        <taxon>Rhodobacterales</taxon>
        <taxon>Paracoccaceae</taxon>
        <taxon>Aliishimia</taxon>
    </lineage>
</organism>
<dbReference type="RefSeq" id="WP_136462263.1">
    <property type="nucleotide sequence ID" value="NZ_SRKY01000002.1"/>
</dbReference>
<dbReference type="OrthoDB" id="7863760at2"/>